<dbReference type="PANTHER" id="PTHR11945:SF752">
    <property type="entry name" value="MADS-BOX DOMAIN-CONTAINING PROTEIN"/>
    <property type="match status" value="1"/>
</dbReference>
<dbReference type="InterPro" id="IPR036879">
    <property type="entry name" value="TF_MADSbox_sf"/>
</dbReference>
<dbReference type="PANTHER" id="PTHR11945">
    <property type="entry name" value="MADS BOX PROTEIN"/>
    <property type="match status" value="1"/>
</dbReference>
<reference evidence="7" key="2">
    <citation type="submission" date="2015-06" db="UniProtKB">
        <authorList>
            <consortium name="EnsemblPlants"/>
        </authorList>
    </citation>
    <scope>IDENTIFICATION</scope>
    <source>
        <strain evidence="7">DM1-3 516 R44</strain>
    </source>
</reference>
<dbReference type="GO" id="GO:0000978">
    <property type="term" value="F:RNA polymerase II cis-regulatory region sequence-specific DNA binding"/>
    <property type="evidence" value="ECO:0000318"/>
    <property type="project" value="GO_Central"/>
</dbReference>
<evidence type="ECO:0000256" key="1">
    <source>
        <dbReference type="ARBA" id="ARBA00004123"/>
    </source>
</evidence>
<dbReference type="PROSITE" id="PS50066">
    <property type="entry name" value="MADS_BOX_2"/>
    <property type="match status" value="1"/>
</dbReference>
<sequence>MRRPNNGRRRVQMARMKNQSNLQVTFSKRPDGGLNNATELSILCGADVVVVVFSPSNKPYSCGHPSVEFIMNRFLGENPPTDTDAPNPIVIAHQNANTDEINRKLNIMEISLEREKKYGEALQASRKEPPIEKLSPLTFKKSVQGLGSCR</sequence>
<keyword evidence="8" id="KW-1185">Reference proteome</keyword>
<name>M1E192_SOLTU</name>
<dbReference type="PRINTS" id="PR00404">
    <property type="entry name" value="MADSDOMAIN"/>
</dbReference>
<evidence type="ECO:0000256" key="2">
    <source>
        <dbReference type="ARBA" id="ARBA00023015"/>
    </source>
</evidence>
<dbReference type="Pfam" id="PF00319">
    <property type="entry name" value="SRF-TF"/>
    <property type="match status" value="1"/>
</dbReference>
<organism evidence="7 8">
    <name type="scientific">Solanum tuberosum</name>
    <name type="common">Potato</name>
    <dbReference type="NCBI Taxonomy" id="4113"/>
    <lineage>
        <taxon>Eukaryota</taxon>
        <taxon>Viridiplantae</taxon>
        <taxon>Streptophyta</taxon>
        <taxon>Embryophyta</taxon>
        <taxon>Tracheophyta</taxon>
        <taxon>Spermatophyta</taxon>
        <taxon>Magnoliopsida</taxon>
        <taxon>eudicotyledons</taxon>
        <taxon>Gunneridae</taxon>
        <taxon>Pentapetalae</taxon>
        <taxon>asterids</taxon>
        <taxon>lamiids</taxon>
        <taxon>Solanales</taxon>
        <taxon>Solanaceae</taxon>
        <taxon>Solanoideae</taxon>
        <taxon>Solaneae</taxon>
        <taxon>Solanum</taxon>
    </lineage>
</organism>
<gene>
    <name evidence="7" type="primary">LOC102600389</name>
</gene>
<dbReference type="GO" id="GO:0005634">
    <property type="term" value="C:nucleus"/>
    <property type="evidence" value="ECO:0007669"/>
    <property type="project" value="UniProtKB-SubCell"/>
</dbReference>
<dbReference type="Gramene" id="PGSC0003DMT400097714">
    <property type="protein sequence ID" value="PGSC0003DMT400097714"/>
    <property type="gene ID" value="PGSC0003DMG400047285"/>
</dbReference>
<keyword evidence="4" id="KW-0804">Transcription</keyword>
<dbReference type="SMART" id="SM00432">
    <property type="entry name" value="MADS"/>
    <property type="match status" value="1"/>
</dbReference>
<dbReference type="SMR" id="M1E192"/>
<dbReference type="OMA" id="HQRYLFQ"/>
<dbReference type="Gene3D" id="3.40.1810.10">
    <property type="entry name" value="Transcription factor, MADS-box"/>
    <property type="match status" value="1"/>
</dbReference>
<dbReference type="STRING" id="4113.M1E192"/>
<evidence type="ECO:0000259" key="6">
    <source>
        <dbReference type="PROSITE" id="PS50066"/>
    </source>
</evidence>
<evidence type="ECO:0000313" key="7">
    <source>
        <dbReference type="EnsemblPlants" id="PGSC0003DMT400097714"/>
    </source>
</evidence>
<dbReference type="PaxDb" id="4113-PGSC0003DMT400097714"/>
<accession>M1E192</accession>
<evidence type="ECO:0000256" key="4">
    <source>
        <dbReference type="ARBA" id="ARBA00023163"/>
    </source>
</evidence>
<dbReference type="eggNOG" id="KOG0014">
    <property type="taxonomic scope" value="Eukaryota"/>
</dbReference>
<dbReference type="GO" id="GO:0046983">
    <property type="term" value="F:protein dimerization activity"/>
    <property type="evidence" value="ECO:0007669"/>
    <property type="project" value="InterPro"/>
</dbReference>
<keyword evidence="3" id="KW-0238">DNA-binding</keyword>
<keyword evidence="5" id="KW-0539">Nucleus</keyword>
<dbReference type="InParanoid" id="M1E192"/>
<dbReference type="Proteomes" id="UP000011115">
    <property type="component" value="Unassembled WGS sequence"/>
</dbReference>
<reference evidence="8" key="1">
    <citation type="journal article" date="2011" name="Nature">
        <title>Genome sequence and analysis of the tuber crop potato.</title>
        <authorList>
            <consortium name="The Potato Genome Sequencing Consortium"/>
        </authorList>
    </citation>
    <scope>NUCLEOTIDE SEQUENCE [LARGE SCALE GENOMIC DNA]</scope>
    <source>
        <strain evidence="8">cv. DM1-3 516 R44</strain>
    </source>
</reference>
<dbReference type="SUPFAM" id="SSF55455">
    <property type="entry name" value="SRF-like"/>
    <property type="match status" value="1"/>
</dbReference>
<feature type="domain" description="MADS-box" evidence="6">
    <location>
        <begin position="6"/>
        <end position="66"/>
    </location>
</feature>
<keyword evidence="2" id="KW-0805">Transcription regulation</keyword>
<protein>
    <submittedName>
        <fullName evidence="7">Mads box protein</fullName>
    </submittedName>
</protein>
<evidence type="ECO:0000256" key="5">
    <source>
        <dbReference type="ARBA" id="ARBA00023242"/>
    </source>
</evidence>
<dbReference type="InterPro" id="IPR002100">
    <property type="entry name" value="TF_MADSbox"/>
</dbReference>
<dbReference type="EnsemblPlants" id="PGSC0003DMT400097714">
    <property type="protein sequence ID" value="PGSC0003DMT400097714"/>
    <property type="gene ID" value="PGSC0003DMG400047285"/>
</dbReference>
<proteinExistence type="predicted"/>
<evidence type="ECO:0000313" key="8">
    <source>
        <dbReference type="Proteomes" id="UP000011115"/>
    </source>
</evidence>
<evidence type="ECO:0000256" key="3">
    <source>
        <dbReference type="ARBA" id="ARBA00023125"/>
    </source>
</evidence>
<dbReference type="HOGENOM" id="CLU_053053_5_3_1"/>
<comment type="subcellular location">
    <subcellularLocation>
        <location evidence="1">Nucleus</location>
    </subcellularLocation>
</comment>
<dbReference type="GO" id="GO:0000981">
    <property type="term" value="F:DNA-binding transcription factor activity, RNA polymerase II-specific"/>
    <property type="evidence" value="ECO:0000318"/>
    <property type="project" value="GO_Central"/>
</dbReference>
<dbReference type="AlphaFoldDB" id="M1E192"/>
<dbReference type="GO" id="GO:0006357">
    <property type="term" value="P:regulation of transcription by RNA polymerase II"/>
    <property type="evidence" value="ECO:0000318"/>
    <property type="project" value="GO_Central"/>
</dbReference>